<reference evidence="3 4" key="1">
    <citation type="journal article" date="2019" name="Nat. Commun.">
        <title>A new type of DNA phosphorothioation-based antiviral system in archaea.</title>
        <authorList>
            <person name="Xiong L."/>
            <person name="Liu S."/>
            <person name="Chen S."/>
            <person name="Xiao Y."/>
            <person name="Zhu B."/>
            <person name="Gao Y."/>
            <person name="Zhang Y."/>
            <person name="Chen B."/>
            <person name="Luo J."/>
            <person name="Deng Z."/>
            <person name="Chen X."/>
            <person name="Wang L."/>
            <person name="Chen S."/>
        </authorList>
    </citation>
    <scope>NUCLEOTIDE SEQUENCE [LARGE SCALE GENOMIC DNA]</scope>
    <source>
        <strain evidence="3 4">CBA1105</strain>
    </source>
</reference>
<keyword evidence="4" id="KW-1185">Reference proteome</keyword>
<dbReference type="Proteomes" id="UP000296706">
    <property type="component" value="Chromosome"/>
</dbReference>
<evidence type="ECO:0000259" key="2">
    <source>
        <dbReference type="PROSITE" id="PS50966"/>
    </source>
</evidence>
<evidence type="ECO:0000313" key="4">
    <source>
        <dbReference type="Proteomes" id="UP000296706"/>
    </source>
</evidence>
<name>A0A4D6HCQ0_9EURY</name>
<protein>
    <submittedName>
        <fullName evidence="3">SWIM zinc finger domain-containing protein</fullName>
    </submittedName>
</protein>
<accession>A0A4D6HCQ0</accession>
<dbReference type="EMBL" id="CP031310">
    <property type="protein sequence ID" value="QCC51759.1"/>
    <property type="molecule type" value="Genomic_DNA"/>
</dbReference>
<evidence type="ECO:0000256" key="1">
    <source>
        <dbReference type="PROSITE-ProRule" id="PRU00325"/>
    </source>
</evidence>
<keyword evidence="1" id="KW-0479">Metal-binding</keyword>
<dbReference type="AlphaFoldDB" id="A0A4D6HCQ0"/>
<dbReference type="PROSITE" id="PS50966">
    <property type="entry name" value="ZF_SWIM"/>
    <property type="match status" value="1"/>
</dbReference>
<feature type="domain" description="SWIM-type" evidence="2">
    <location>
        <begin position="49"/>
        <end position="85"/>
    </location>
</feature>
<dbReference type="KEGG" id="hsn:DV733_11155"/>
<organism evidence="3 4">
    <name type="scientific">Halapricum salinum</name>
    <dbReference type="NCBI Taxonomy" id="1457250"/>
    <lineage>
        <taxon>Archaea</taxon>
        <taxon>Methanobacteriati</taxon>
        <taxon>Methanobacteriota</taxon>
        <taxon>Stenosarchaea group</taxon>
        <taxon>Halobacteria</taxon>
        <taxon>Halobacteriales</taxon>
        <taxon>Haloarculaceae</taxon>
        <taxon>Halapricum</taxon>
    </lineage>
</organism>
<dbReference type="OrthoDB" id="41163at2157"/>
<gene>
    <name evidence="3" type="ORF">DV733_11155</name>
</gene>
<dbReference type="GO" id="GO:0008270">
    <property type="term" value="F:zinc ion binding"/>
    <property type="evidence" value="ECO:0007669"/>
    <property type="project" value="UniProtKB-KW"/>
</dbReference>
<keyword evidence="1" id="KW-0862">Zinc</keyword>
<dbReference type="InterPro" id="IPR007527">
    <property type="entry name" value="Znf_SWIM"/>
</dbReference>
<sequence length="269" mass="30300">MPVNRSDIRELCTEAVFERGQNYYAEGRIRERRRVDDVVTATVEGSKLYDVTLSLSEPDFDPWCTCPYDGPGECKHVVAVLLSLIDGLPEDEGDRIDEIFAAIEPSALQAFVREELARDDAMLDRFLAEFGATSGKSYEAYREDVVKLFEKHAEEYPVVFEAIDFSRLTDLGERYRAQGNYRQAAAVYRGLVAGIDDNIDLVDGAYDHYATAFRNSLDAFIECVAAADVSPSEYGEYEAFLVERIESGAPVHREEFERALAKLKDTVED</sequence>
<dbReference type="GeneID" id="39848429"/>
<dbReference type="RefSeq" id="WP_049994628.1">
    <property type="nucleotide sequence ID" value="NZ_CP031310.1"/>
</dbReference>
<proteinExistence type="predicted"/>
<evidence type="ECO:0000313" key="3">
    <source>
        <dbReference type="EMBL" id="QCC51759.1"/>
    </source>
</evidence>
<keyword evidence="1" id="KW-0863">Zinc-finger</keyword>
<dbReference type="Pfam" id="PF04434">
    <property type="entry name" value="SWIM"/>
    <property type="match status" value="1"/>
</dbReference>
<dbReference type="STRING" id="1457250.GCA_000755225_00660"/>